<gene>
    <name evidence="6" type="primary">rpl4</name>
    <name evidence="7" type="ordered locus">Desmu_1180</name>
</gene>
<keyword evidence="5 6" id="KW-0687">Ribonucleoprotein</keyword>
<keyword evidence="2 6" id="KW-0699">rRNA-binding</keyword>
<dbReference type="InterPro" id="IPR013000">
    <property type="entry name" value="Ribosomal_uL4_euk/arc_CS"/>
</dbReference>
<dbReference type="HAMAP" id="MF_01328_A">
    <property type="entry name" value="Ribosomal_uL4_A"/>
    <property type="match status" value="1"/>
</dbReference>
<dbReference type="GO" id="GO:1990904">
    <property type="term" value="C:ribonucleoprotein complex"/>
    <property type="evidence" value="ECO:0007669"/>
    <property type="project" value="UniProtKB-KW"/>
</dbReference>
<dbReference type="OrthoDB" id="10737at2157"/>
<keyword evidence="8" id="KW-1185">Reference proteome</keyword>
<reference evidence="7 8" key="2">
    <citation type="journal article" date="2011" name="Stand. Genomic Sci.">
        <title>Complete genome sequence of Desulfurococcus mucosus type strain (O7/1).</title>
        <authorList>
            <person name="Wirth R."/>
            <person name="Chertkov O."/>
            <person name="Held B."/>
            <person name="Lapidus A."/>
            <person name="Nolan M."/>
            <person name="Lucas S."/>
            <person name="Hammon N."/>
            <person name="Deshpande S."/>
            <person name="Cheng J.F."/>
            <person name="Tapia R."/>
            <person name="Han C."/>
            <person name="Goodwin L."/>
            <person name="Pitluck S."/>
            <person name="Liolios K."/>
            <person name="Ioanna P."/>
            <person name="Ivanova N."/>
            <person name="Mavromatis K."/>
            <person name="Mikhailova N."/>
            <person name="Pati A."/>
            <person name="Chen A."/>
            <person name="Palaniappan K."/>
            <person name="Land M."/>
            <person name="Hauser L."/>
            <person name="Chang Y.J."/>
            <person name="Jeffries C.D."/>
            <person name="Bilek Y."/>
            <person name="Hader T."/>
            <person name="Rohde M."/>
            <person name="Spring S."/>
            <person name="Sikorski J."/>
            <person name="Goker M."/>
            <person name="Woyke T."/>
            <person name="Bristow J."/>
            <person name="Eisen J.A."/>
            <person name="Markowitz V."/>
            <person name="Hugenholtz P."/>
            <person name="Kyrpides N.C."/>
            <person name="Klenk H.P."/>
        </authorList>
    </citation>
    <scope>NUCLEOTIDE SEQUENCE [LARGE SCALE GENOMIC DNA]</scope>
    <source>
        <strain evidence="8">ATCC 35584 / DSM 2162 / JCM 9187 / O7/1</strain>
    </source>
</reference>
<evidence type="ECO:0000256" key="6">
    <source>
        <dbReference type="HAMAP-Rule" id="MF_01328"/>
    </source>
</evidence>
<proteinExistence type="inferred from homology"/>
<reference evidence="8" key="1">
    <citation type="submission" date="2010-11" db="EMBL/GenBank/DDBJ databases">
        <title>The complete genome of Desulfurococcus mucosus DSM 2162.</title>
        <authorList>
            <consortium name="US DOE Joint Genome Institute (JGI-PGF)"/>
            <person name="Lucas S."/>
            <person name="Copeland A."/>
            <person name="Lapidus A."/>
            <person name="Bruce D."/>
            <person name="Goodwin L."/>
            <person name="Pitluck S."/>
            <person name="Kyrpides N."/>
            <person name="Mavromatis K."/>
            <person name="Pagani I."/>
            <person name="Ivanova N."/>
            <person name="Ovchinnikova G."/>
            <person name="Chertkov O."/>
            <person name="Held B."/>
            <person name="Brettin T."/>
            <person name="Detter J.C."/>
            <person name="Tapia R."/>
            <person name="Han C."/>
            <person name="Land M."/>
            <person name="Hauser L."/>
            <person name="Markowitz V."/>
            <person name="Cheng J.-F."/>
            <person name="Hugenholtz P."/>
            <person name="Woyke T."/>
            <person name="Wu D."/>
            <person name="Wirth R."/>
            <person name="Bilek Y."/>
            <person name="Hader T."/>
            <person name="Klenk H.-P."/>
            <person name="Eisen J.A."/>
        </authorList>
    </citation>
    <scope>NUCLEOTIDE SEQUENCE [LARGE SCALE GENOMIC DNA]</scope>
    <source>
        <strain evidence="8">ATCC 35584 / DSM 2162 / JCM 9187 / O7/1</strain>
    </source>
</reference>
<dbReference type="KEGG" id="dmu:Desmu_1180"/>
<comment type="subunit">
    <text evidence="6">Part of the 50S ribosomal subunit.</text>
</comment>
<protein>
    <recommendedName>
        <fullName evidence="6">Large ribosomal subunit protein uL4</fullName>
    </recommendedName>
</protein>
<dbReference type="Proteomes" id="UP000001068">
    <property type="component" value="Chromosome"/>
</dbReference>
<dbReference type="GO" id="GO:0003735">
    <property type="term" value="F:structural constituent of ribosome"/>
    <property type="evidence" value="ECO:0007669"/>
    <property type="project" value="InterPro"/>
</dbReference>
<comment type="function">
    <text evidence="6">Forms part of the polypeptide exit tunnel.</text>
</comment>
<evidence type="ECO:0000256" key="2">
    <source>
        <dbReference type="ARBA" id="ARBA00022730"/>
    </source>
</evidence>
<comment type="function">
    <text evidence="6">One of the primary rRNA binding proteins, this protein initially binds near the 5'-end of the 23S rRNA. It is important during the early stages of 50S assembly. It makes multiple contacts with different domains of the 23S rRNA in the assembled 50S subunit and ribosome.</text>
</comment>
<dbReference type="STRING" id="765177.Desmu_1180"/>
<organism evidence="7 8">
    <name type="scientific">Desulfurococcus mucosus (strain ATCC 35584 / DSM 2162 / JCM 9187 / O7/1)</name>
    <dbReference type="NCBI Taxonomy" id="765177"/>
    <lineage>
        <taxon>Archaea</taxon>
        <taxon>Thermoproteota</taxon>
        <taxon>Thermoprotei</taxon>
        <taxon>Desulfurococcales</taxon>
        <taxon>Desulfurococcaceae</taxon>
        <taxon>Desulfurococcus</taxon>
    </lineage>
</organism>
<comment type="similarity">
    <text evidence="1 6">Belongs to the universal ribosomal protein uL4 family.</text>
</comment>
<dbReference type="eggNOG" id="arCOG04071">
    <property type="taxonomic scope" value="Archaea"/>
</dbReference>
<evidence type="ECO:0000256" key="3">
    <source>
        <dbReference type="ARBA" id="ARBA00022884"/>
    </source>
</evidence>
<accession>E8RAP1</accession>
<name>E8RAP1_DESM0</name>
<dbReference type="AlphaFoldDB" id="E8RAP1"/>
<dbReference type="SUPFAM" id="SSF52166">
    <property type="entry name" value="Ribosomal protein L4"/>
    <property type="match status" value="1"/>
</dbReference>
<dbReference type="InterPro" id="IPR002136">
    <property type="entry name" value="Ribosomal_uL4"/>
</dbReference>
<evidence type="ECO:0000313" key="8">
    <source>
        <dbReference type="Proteomes" id="UP000001068"/>
    </source>
</evidence>
<dbReference type="InterPro" id="IPR045240">
    <property type="entry name" value="Ribosomal_uL4_euk/arch"/>
</dbReference>
<dbReference type="EMBL" id="CP002363">
    <property type="protein sequence ID" value="ADV65477.1"/>
    <property type="molecule type" value="Genomic_DNA"/>
</dbReference>
<dbReference type="HOGENOM" id="CLU_026535_0_0_2"/>
<dbReference type="GO" id="GO:0005840">
    <property type="term" value="C:ribosome"/>
    <property type="evidence" value="ECO:0007669"/>
    <property type="project" value="UniProtKB-KW"/>
</dbReference>
<dbReference type="Gene3D" id="3.40.1370.10">
    <property type="match status" value="1"/>
</dbReference>
<dbReference type="GeneID" id="10153895"/>
<evidence type="ECO:0000256" key="1">
    <source>
        <dbReference type="ARBA" id="ARBA00010528"/>
    </source>
</evidence>
<dbReference type="InterPro" id="IPR023574">
    <property type="entry name" value="Ribosomal_uL4_dom_sf"/>
</dbReference>
<sequence length="272" mass="30054">MALEIITPLAVKEKLKVNVYGVDGNVIGEVELPEVFNVPIRVDLVRRAFHSAFTGMLQPKGRDPLAGKRTTAKYWGVGYGIARVPRLPNGTARFVVSTRKGHAAFPPTPWERIREEVNRKERVMAIVSALAATSRVDMVRRRGHVFSVERLPVVVSDDVESAISKASQAREYLEKIGLWSDVERSREGTGIRAGRGKMRGRAYVEPRSILFVLSSYESPLARAVRNLPGVDVSTPGNLSVLHLAPGGVPGRLMVISRRALEEVASKYRVRPL</sequence>
<dbReference type="PROSITE" id="PS00939">
    <property type="entry name" value="RIBOSOMAL_L1E"/>
    <property type="match status" value="1"/>
</dbReference>
<evidence type="ECO:0000256" key="4">
    <source>
        <dbReference type="ARBA" id="ARBA00022980"/>
    </source>
</evidence>
<dbReference type="InterPro" id="IPR019970">
    <property type="entry name" value="Ribosomall_uL4-arc"/>
</dbReference>
<dbReference type="RefSeq" id="WP_013562699.1">
    <property type="nucleotide sequence ID" value="NC_014961.1"/>
</dbReference>
<dbReference type="PANTHER" id="PTHR19431">
    <property type="entry name" value="60S RIBOSOMAL PROTEIN L4"/>
    <property type="match status" value="1"/>
</dbReference>
<dbReference type="NCBIfam" id="TIGR03672">
    <property type="entry name" value="rpl4p_arch"/>
    <property type="match status" value="1"/>
</dbReference>
<keyword evidence="4 6" id="KW-0689">Ribosomal protein</keyword>
<keyword evidence="3 6" id="KW-0694">RNA-binding</keyword>
<dbReference type="Pfam" id="PF00573">
    <property type="entry name" value="Ribosomal_L4"/>
    <property type="match status" value="1"/>
</dbReference>
<evidence type="ECO:0000256" key="5">
    <source>
        <dbReference type="ARBA" id="ARBA00023274"/>
    </source>
</evidence>
<evidence type="ECO:0000313" key="7">
    <source>
        <dbReference type="EMBL" id="ADV65477.1"/>
    </source>
</evidence>
<dbReference type="GO" id="GO:0019843">
    <property type="term" value="F:rRNA binding"/>
    <property type="evidence" value="ECO:0007669"/>
    <property type="project" value="UniProtKB-UniRule"/>
</dbReference>
<dbReference type="GO" id="GO:0006412">
    <property type="term" value="P:translation"/>
    <property type="evidence" value="ECO:0007669"/>
    <property type="project" value="UniProtKB-UniRule"/>
</dbReference>